<evidence type="ECO:0000256" key="2">
    <source>
        <dbReference type="ARBA" id="ARBA00022679"/>
    </source>
</evidence>
<gene>
    <name evidence="8" type="ORF">EHV10_09315</name>
</gene>
<dbReference type="GO" id="GO:0008865">
    <property type="term" value="F:fructokinase activity"/>
    <property type="evidence" value="ECO:0007669"/>
    <property type="project" value="UniProtKB-ARBA"/>
</dbReference>
<dbReference type="RefSeq" id="WP_128674416.1">
    <property type="nucleotide sequence ID" value="NZ_RRCO01000004.1"/>
</dbReference>
<feature type="domain" description="Carbohydrate kinase PfkB" evidence="7">
    <location>
        <begin position="5"/>
        <end position="309"/>
    </location>
</feature>
<dbReference type="Proteomes" id="UP000272490">
    <property type="component" value="Unassembled WGS sequence"/>
</dbReference>
<dbReference type="PANTHER" id="PTHR43085:SF1">
    <property type="entry name" value="PSEUDOURIDINE KINASE-RELATED"/>
    <property type="match status" value="1"/>
</dbReference>
<dbReference type="Pfam" id="PF00294">
    <property type="entry name" value="PfkB"/>
    <property type="match status" value="1"/>
</dbReference>
<evidence type="ECO:0000256" key="1">
    <source>
        <dbReference type="ARBA" id="ARBA00010688"/>
    </source>
</evidence>
<dbReference type="InterPro" id="IPR050306">
    <property type="entry name" value="PfkB_Carbo_kinase"/>
</dbReference>
<comment type="caution">
    <text evidence="8">The sequence shown here is derived from an EMBL/GenBank/DDBJ whole genome shotgun (WGS) entry which is preliminary data.</text>
</comment>
<dbReference type="OrthoDB" id="9813569at2"/>
<dbReference type="AlphaFoldDB" id="A0A3P3QV89"/>
<keyword evidence="9" id="KW-1185">Reference proteome</keyword>
<evidence type="ECO:0000313" key="8">
    <source>
        <dbReference type="EMBL" id="RRJ25101.1"/>
    </source>
</evidence>
<dbReference type="GO" id="GO:0006000">
    <property type="term" value="P:fructose metabolic process"/>
    <property type="evidence" value="ECO:0007669"/>
    <property type="project" value="UniProtKB-ARBA"/>
</dbReference>
<dbReference type="PROSITE" id="PS00584">
    <property type="entry name" value="PFKB_KINASES_2"/>
    <property type="match status" value="1"/>
</dbReference>
<keyword evidence="4 6" id="KW-0418">Kinase</keyword>
<keyword evidence="5" id="KW-0067">ATP-binding</keyword>
<evidence type="ECO:0000313" key="9">
    <source>
        <dbReference type="Proteomes" id="UP000272490"/>
    </source>
</evidence>
<dbReference type="EMBL" id="RRCO01000004">
    <property type="protein sequence ID" value="RRJ25101.1"/>
    <property type="molecule type" value="Genomic_DNA"/>
</dbReference>
<dbReference type="InterPro" id="IPR029056">
    <property type="entry name" value="Ribokinase-like"/>
</dbReference>
<evidence type="ECO:0000256" key="6">
    <source>
        <dbReference type="RuleBase" id="RU003704"/>
    </source>
</evidence>
<organism evidence="8 9">
    <name type="scientific">Lachnoanaerobaculum gingivalis</name>
    <dbReference type="NCBI Taxonomy" id="2490855"/>
    <lineage>
        <taxon>Bacteria</taxon>
        <taxon>Bacillati</taxon>
        <taxon>Bacillota</taxon>
        <taxon>Clostridia</taxon>
        <taxon>Lachnospirales</taxon>
        <taxon>Lachnospiraceae</taxon>
        <taxon>Lachnoanaerobaculum</taxon>
    </lineage>
</organism>
<evidence type="ECO:0000256" key="5">
    <source>
        <dbReference type="ARBA" id="ARBA00022840"/>
    </source>
</evidence>
<protein>
    <submittedName>
        <fullName evidence="8">Carbohydrate kinase</fullName>
    </submittedName>
</protein>
<dbReference type="InterPro" id="IPR002173">
    <property type="entry name" value="Carboh/pur_kinase_PfkB_CS"/>
</dbReference>
<dbReference type="PANTHER" id="PTHR43085">
    <property type="entry name" value="HEXOKINASE FAMILY MEMBER"/>
    <property type="match status" value="1"/>
</dbReference>
<proteinExistence type="inferred from homology"/>
<accession>A0A3P3QV89</accession>
<dbReference type="GO" id="GO:0005524">
    <property type="term" value="F:ATP binding"/>
    <property type="evidence" value="ECO:0007669"/>
    <property type="project" value="UniProtKB-KW"/>
</dbReference>
<dbReference type="CDD" id="cd01167">
    <property type="entry name" value="bac_FRK"/>
    <property type="match status" value="1"/>
</dbReference>
<evidence type="ECO:0000259" key="7">
    <source>
        <dbReference type="Pfam" id="PF00294"/>
    </source>
</evidence>
<dbReference type="InterPro" id="IPR002139">
    <property type="entry name" value="Ribo/fructo_kinase"/>
</dbReference>
<comment type="similarity">
    <text evidence="1 6">Belongs to the carbohydrate kinase PfkB family.</text>
</comment>
<dbReference type="SUPFAM" id="SSF53613">
    <property type="entry name" value="Ribokinase-like"/>
    <property type="match status" value="1"/>
</dbReference>
<evidence type="ECO:0000256" key="4">
    <source>
        <dbReference type="ARBA" id="ARBA00022777"/>
    </source>
</evidence>
<keyword evidence="3" id="KW-0547">Nucleotide-binding</keyword>
<sequence length="319" mass="34522">MKKLDVVALGELLIDFTPAGLSSAGMRLFEQNPGGAPANMLTAVSRSGLKTAFIGKIGADMHGDFLRSVLDSVPIDTSGLITDPSVFTTLAFVSLSITGERNFSFARKPGADTRLSIDEINKDILSDTKVFHVGSLSLTDEPSRSATFEAVKLAKEAGAIISYDPNYREPLWDSVDKAMEMMRLMSEFADIMKISDEETSLLTPYKEPLEAGKYLVERGRKLVVVTLGEKGALVVSKAGYVEVPGFKSNVVDTTGAGDSFWGGLLARFLSENMDLDNITSKQMYDIARFGNAVASLCVEKRGGIVSIPSLDETLERLKQ</sequence>
<dbReference type="Gene3D" id="3.40.1190.20">
    <property type="match status" value="1"/>
</dbReference>
<name>A0A3P3QV89_9FIRM</name>
<dbReference type="PRINTS" id="PR00990">
    <property type="entry name" value="RIBOKINASE"/>
</dbReference>
<dbReference type="InterPro" id="IPR011611">
    <property type="entry name" value="PfkB_dom"/>
</dbReference>
<evidence type="ECO:0000256" key="3">
    <source>
        <dbReference type="ARBA" id="ARBA00022741"/>
    </source>
</evidence>
<reference evidence="8 9" key="1">
    <citation type="submission" date="2018-11" db="EMBL/GenBank/DDBJ databases">
        <title>Genome sequencing of Lachnoanaerobaculum sp. KCOM 2030 (= ChDC B114).</title>
        <authorList>
            <person name="Kook J.-K."/>
            <person name="Park S.-N."/>
            <person name="Lim Y.K."/>
        </authorList>
    </citation>
    <scope>NUCLEOTIDE SEQUENCE [LARGE SCALE GENOMIC DNA]</scope>
    <source>
        <strain evidence="8 9">KCOM 2030</strain>
    </source>
</reference>
<keyword evidence="2 6" id="KW-0808">Transferase</keyword>